<feature type="non-terminal residue" evidence="7">
    <location>
        <position position="282"/>
    </location>
</feature>
<keyword evidence="3 5" id="KW-1133">Transmembrane helix</keyword>
<evidence type="ECO:0000313" key="8">
    <source>
        <dbReference type="Proteomes" id="UP001432322"/>
    </source>
</evidence>
<dbReference type="SUPFAM" id="SSF81321">
    <property type="entry name" value="Family A G protein-coupled receptor-like"/>
    <property type="match status" value="1"/>
</dbReference>
<keyword evidence="8" id="KW-1185">Reference proteome</keyword>
<dbReference type="AlphaFoldDB" id="A0AAV5VB95"/>
<organism evidence="7 8">
    <name type="scientific">Pristionchus fissidentatus</name>
    <dbReference type="NCBI Taxonomy" id="1538716"/>
    <lineage>
        <taxon>Eukaryota</taxon>
        <taxon>Metazoa</taxon>
        <taxon>Ecdysozoa</taxon>
        <taxon>Nematoda</taxon>
        <taxon>Chromadorea</taxon>
        <taxon>Rhabditida</taxon>
        <taxon>Rhabditina</taxon>
        <taxon>Diplogasteromorpha</taxon>
        <taxon>Diplogasteroidea</taxon>
        <taxon>Neodiplogasteridae</taxon>
        <taxon>Pristionchus</taxon>
    </lineage>
</organism>
<gene>
    <name evidence="7" type="ORF">PFISCL1PPCAC_7132</name>
</gene>
<dbReference type="Proteomes" id="UP001432322">
    <property type="component" value="Unassembled WGS sequence"/>
</dbReference>
<evidence type="ECO:0000256" key="2">
    <source>
        <dbReference type="ARBA" id="ARBA00022692"/>
    </source>
</evidence>
<proteinExistence type="predicted"/>
<dbReference type="CDD" id="cd00637">
    <property type="entry name" value="7tm_classA_rhodopsin-like"/>
    <property type="match status" value="1"/>
</dbReference>
<evidence type="ECO:0000313" key="7">
    <source>
        <dbReference type="EMBL" id="GMT15835.1"/>
    </source>
</evidence>
<dbReference type="InterPro" id="IPR017452">
    <property type="entry name" value="GPCR_Rhodpsn_7TM"/>
</dbReference>
<evidence type="ECO:0000256" key="3">
    <source>
        <dbReference type="ARBA" id="ARBA00022989"/>
    </source>
</evidence>
<evidence type="ECO:0000256" key="5">
    <source>
        <dbReference type="SAM" id="Phobius"/>
    </source>
</evidence>
<dbReference type="InterPro" id="IPR019430">
    <property type="entry name" value="7TM_GPCR_serpentine_rcpt_Srx"/>
</dbReference>
<sequence>VGLLGLFCNALIVCALYKSFRASTFSAFSVLCCSRAFANCGTLLCFIVYSGPVALIGHPYGPELVGRKFGHITTLTYKSVVYVQLATAFNRLIATFLPMRYREICSRKRIFILLVCVWFIACLHSIPEFLGRSRQSIDNQSTLSDGCGYTFFYDSLSWDYLVTPCSALLGGPLLFYPSYSVFLTSILLNVVIFVKLSYHTLRNSKKMGRQTKERHRKNVRYFIQSFLQELMYIFEALFLQLTRPHNRMFAFVSYSLLWESTHVWDGLIVVLYRPDVRSRLPC</sequence>
<feature type="non-terminal residue" evidence="7">
    <location>
        <position position="1"/>
    </location>
</feature>
<name>A0AAV5VB95_9BILA</name>
<reference evidence="7" key="1">
    <citation type="submission" date="2023-10" db="EMBL/GenBank/DDBJ databases">
        <title>Genome assembly of Pristionchus species.</title>
        <authorList>
            <person name="Yoshida K."/>
            <person name="Sommer R.J."/>
        </authorList>
    </citation>
    <scope>NUCLEOTIDE SEQUENCE</scope>
    <source>
        <strain evidence="7">RS5133</strain>
    </source>
</reference>
<dbReference type="Gene3D" id="1.20.1070.10">
    <property type="entry name" value="Rhodopsin 7-helix transmembrane proteins"/>
    <property type="match status" value="1"/>
</dbReference>
<feature type="domain" description="G-protein coupled receptors family 1 profile" evidence="6">
    <location>
        <begin position="8"/>
        <end position="223"/>
    </location>
</feature>
<accession>A0AAV5VB95</accession>
<dbReference type="PANTHER" id="PTHR23013">
    <property type="entry name" value="SERPENTINE RECEPTOR"/>
    <property type="match status" value="1"/>
</dbReference>
<feature type="transmembrane region" description="Helical" evidence="5">
    <location>
        <begin position="219"/>
        <end position="239"/>
    </location>
</feature>
<feature type="transmembrane region" description="Helical" evidence="5">
    <location>
        <begin position="36"/>
        <end position="60"/>
    </location>
</feature>
<dbReference type="PROSITE" id="PS50262">
    <property type="entry name" value="G_PROTEIN_RECEP_F1_2"/>
    <property type="match status" value="1"/>
</dbReference>
<keyword evidence="4 5" id="KW-0472">Membrane</keyword>
<dbReference type="GO" id="GO:0016020">
    <property type="term" value="C:membrane"/>
    <property type="evidence" value="ECO:0007669"/>
    <property type="project" value="UniProtKB-SubCell"/>
</dbReference>
<keyword evidence="2 5" id="KW-0812">Transmembrane</keyword>
<protein>
    <recommendedName>
        <fullName evidence="6">G-protein coupled receptors family 1 profile domain-containing protein</fullName>
    </recommendedName>
</protein>
<dbReference type="PANTHER" id="PTHR23013:SF27">
    <property type="entry name" value="G-PROTEIN COUPLED RECEPTORS FAMILY 1 PROFILE DOMAIN-CONTAINING PROTEIN"/>
    <property type="match status" value="1"/>
</dbReference>
<feature type="transmembrane region" description="Helical" evidence="5">
    <location>
        <begin position="179"/>
        <end position="198"/>
    </location>
</feature>
<feature type="transmembrane region" description="Helical" evidence="5">
    <location>
        <begin position="110"/>
        <end position="126"/>
    </location>
</feature>
<comment type="subcellular location">
    <subcellularLocation>
        <location evidence="1">Membrane</location>
    </subcellularLocation>
</comment>
<evidence type="ECO:0000256" key="4">
    <source>
        <dbReference type="ARBA" id="ARBA00023136"/>
    </source>
</evidence>
<dbReference type="EMBL" id="BTSY01000002">
    <property type="protein sequence ID" value="GMT15835.1"/>
    <property type="molecule type" value="Genomic_DNA"/>
</dbReference>
<comment type="caution">
    <text evidence="7">The sequence shown here is derived from an EMBL/GenBank/DDBJ whole genome shotgun (WGS) entry which is preliminary data.</text>
</comment>
<feature type="transmembrane region" description="Helical" evidence="5">
    <location>
        <begin position="80"/>
        <end position="98"/>
    </location>
</feature>
<dbReference type="Pfam" id="PF10328">
    <property type="entry name" value="7TM_GPCR_Srx"/>
    <property type="match status" value="1"/>
</dbReference>
<evidence type="ECO:0000259" key="6">
    <source>
        <dbReference type="PROSITE" id="PS50262"/>
    </source>
</evidence>
<evidence type="ECO:0000256" key="1">
    <source>
        <dbReference type="ARBA" id="ARBA00004370"/>
    </source>
</evidence>